<reference evidence="3 4" key="1">
    <citation type="submission" date="2020-08" db="EMBL/GenBank/DDBJ databases">
        <title>Genomic Encyclopedia of Type Strains, Phase IV (KMG-IV): sequencing the most valuable type-strain genomes for metagenomic binning, comparative biology and taxonomic classification.</title>
        <authorList>
            <person name="Goeker M."/>
        </authorList>
    </citation>
    <scope>NUCLEOTIDE SEQUENCE [LARGE SCALE GENOMIC DNA]</scope>
    <source>
        <strain evidence="3 4">DSM 27244</strain>
    </source>
</reference>
<accession>A0A7W9AMJ7</accession>
<evidence type="ECO:0000313" key="4">
    <source>
        <dbReference type="Proteomes" id="UP000557739"/>
    </source>
</evidence>
<protein>
    <recommendedName>
        <fullName evidence="2">Putative tail fiber protein gp53-like C-terminal domain-containing protein</fullName>
    </recommendedName>
</protein>
<dbReference type="Proteomes" id="UP000557739">
    <property type="component" value="Unassembled WGS sequence"/>
</dbReference>
<proteinExistence type="predicted"/>
<sequence>MAKALKTAALIVGAVALVATGVGAIGVGAIGLTAATLTTIGTIAGVAASLMSLGAASLAGRPPPGTVAGNPTKFTIEKQSGIPYTMGRTLVGGRVAHRQYYGAKNVYESWVSILSLGPVKSVGPLLIDKLTAVALSGTAALGAYAGYMWLDTQIGATPEARALAGPAGAIPGWDPTSKLSGLAADLWTLKWDKEGKVFPTGVPVRGRVVEGVLVYDPRQDSTYPGGSGACRLGDEETYVYSENPACHAVTWAFGRYQNDVLVAGGGLAASGIDMATFAEWANVCDANGWKVGGTVFTEADNSWDVLRMIAQAGGGECVPVGARLAAIFSAPRVSIGTVTSNDVCGPVDVPATAASRIRRNTIIPKVRLEAQGWEMTPLDPVSVPEYVALDGASRPRELDFPLVQQADQGAELALYAMLNDRELDGISITAKIYALGYRPGDCLTIDIPEANLIGRDVILREREIDAASMAVTLVCRSETAEKHSFALGRSGVPPRTPDLSNPGVDLSAPSSADWQLVGATLSRDSLEVPALVITGAADDRALDAVVFDYRPYIAGAAEDVNWTGASIEPATVRRRDILGVLDRTQYEVGIRYRVRGSLSRRLVLGPVETSGSVVTYPDGTPIDDLKPAEPGATNGSPNGSYVGDRLAEEVNRLADLNGLNILGQILRGDALTALIDARTVLDGKQVGVVIGEVKAASEAANAVFAQNFAYLGARNGADNGWVLNGDSIEITGAGFASRSLTALTAEVDGHRADITDMQEILFDPSGVTLRSVNILDLDGNITGTVNTLTGERSDYVIYAENFRVVNPNGGQPITPFRITPDGTVTVTTLAYETLVPLFAGTYSQLNPAAGFQKFPGGYIRQWGQYRQQLTNEAAVRINFPVPFAALMGVSAIAFNADNSSFKDAWMQSTGDRDVAGATFKAQSATSDNRTIDGFDWEAWGTYAD</sequence>
<dbReference type="AlphaFoldDB" id="A0A7W9AMJ7"/>
<name>A0A7W9AMJ7_9SPHN</name>
<evidence type="ECO:0000256" key="1">
    <source>
        <dbReference type="SAM" id="MobiDB-lite"/>
    </source>
</evidence>
<dbReference type="Pfam" id="PF21882">
    <property type="entry name" value="Gp53-like_C"/>
    <property type="match status" value="1"/>
</dbReference>
<feature type="domain" description="Putative tail fiber protein gp53-like C-terminal" evidence="2">
    <location>
        <begin position="853"/>
        <end position="940"/>
    </location>
</feature>
<keyword evidence="4" id="KW-1185">Reference proteome</keyword>
<dbReference type="EMBL" id="JACIJJ010000001">
    <property type="protein sequence ID" value="MBB5697001.1"/>
    <property type="molecule type" value="Genomic_DNA"/>
</dbReference>
<comment type="caution">
    <text evidence="3">The sequence shown here is derived from an EMBL/GenBank/DDBJ whole genome shotgun (WGS) entry which is preliminary data.</text>
</comment>
<dbReference type="InterPro" id="IPR054075">
    <property type="entry name" value="Gp53-like_C"/>
</dbReference>
<evidence type="ECO:0000313" key="3">
    <source>
        <dbReference type="EMBL" id="MBB5697001.1"/>
    </source>
</evidence>
<dbReference type="Gene3D" id="2.60.40.3940">
    <property type="match status" value="1"/>
</dbReference>
<gene>
    <name evidence="3" type="ORF">FHR19_000326</name>
</gene>
<evidence type="ECO:0000259" key="2">
    <source>
        <dbReference type="Pfam" id="PF21882"/>
    </source>
</evidence>
<feature type="region of interest" description="Disordered" evidence="1">
    <location>
        <begin position="615"/>
        <end position="639"/>
    </location>
</feature>
<dbReference type="RefSeq" id="WP_184023585.1">
    <property type="nucleotide sequence ID" value="NZ_JACIJJ010000001.1"/>
</dbReference>
<organism evidence="3 4">
    <name type="scientific">Sphingomonas yantingensis</name>
    <dbReference type="NCBI Taxonomy" id="1241761"/>
    <lineage>
        <taxon>Bacteria</taxon>
        <taxon>Pseudomonadati</taxon>
        <taxon>Pseudomonadota</taxon>
        <taxon>Alphaproteobacteria</taxon>
        <taxon>Sphingomonadales</taxon>
        <taxon>Sphingomonadaceae</taxon>
        <taxon>Sphingomonas</taxon>
    </lineage>
</organism>